<dbReference type="EMBL" id="CP019699">
    <property type="protein sequence ID" value="AQS57544.1"/>
    <property type="molecule type" value="Genomic_DNA"/>
</dbReference>
<sequence length="266" mass="30453">MILLSFIVLLPVIWMVTSSFRPHSEIFRYTEFGWELFIPVDFTFENYVDIFSNQDRPFGVYILNTLFVAVVGTVSGLFINALAAFSFAKLRFPLKKTLMVLFLSTLVIPFEAIMIPQYLLIRDLGWLDSYKALIIPQIVWAFGIFMLIQFFSDIPRDMLEAARIDGASWLQIFFRIAVPISTPALITLGIMTFINRWDEFLWPLIVISDDSRQLIQVAIASYTTQYSTSWGLIFAASTVASIPTLIIFLFLQRYYVQGITTTGLKG</sequence>
<evidence type="ECO:0000313" key="10">
    <source>
        <dbReference type="Proteomes" id="UP000188603"/>
    </source>
</evidence>
<evidence type="ECO:0000313" key="9">
    <source>
        <dbReference type="EMBL" id="AQS57544.1"/>
    </source>
</evidence>
<dbReference type="CDD" id="cd06261">
    <property type="entry name" value="TM_PBP2"/>
    <property type="match status" value="1"/>
</dbReference>
<keyword evidence="4 7" id="KW-0812">Transmembrane</keyword>
<keyword evidence="6 7" id="KW-0472">Membrane</keyword>
<dbReference type="PANTHER" id="PTHR43744:SF12">
    <property type="entry name" value="ABC TRANSPORTER PERMEASE PROTEIN MG189-RELATED"/>
    <property type="match status" value="1"/>
</dbReference>
<proteinExistence type="inferred from homology"/>
<dbReference type="InterPro" id="IPR035906">
    <property type="entry name" value="MetI-like_sf"/>
</dbReference>
<evidence type="ECO:0000259" key="8">
    <source>
        <dbReference type="PROSITE" id="PS50928"/>
    </source>
</evidence>
<feature type="domain" description="ABC transmembrane type-1" evidence="8">
    <location>
        <begin position="62"/>
        <end position="251"/>
    </location>
</feature>
<comment type="similarity">
    <text evidence="7">Belongs to the binding-protein-dependent transport system permease family.</text>
</comment>
<feature type="transmembrane region" description="Helical" evidence="7">
    <location>
        <begin position="100"/>
        <end position="121"/>
    </location>
</feature>
<evidence type="ECO:0000256" key="2">
    <source>
        <dbReference type="ARBA" id="ARBA00022448"/>
    </source>
</evidence>
<evidence type="ECO:0000256" key="4">
    <source>
        <dbReference type="ARBA" id="ARBA00022692"/>
    </source>
</evidence>
<evidence type="ECO:0000256" key="7">
    <source>
        <dbReference type="RuleBase" id="RU363032"/>
    </source>
</evidence>
<keyword evidence="5 7" id="KW-1133">Transmembrane helix</keyword>
<dbReference type="PANTHER" id="PTHR43744">
    <property type="entry name" value="ABC TRANSPORTER PERMEASE PROTEIN MG189-RELATED-RELATED"/>
    <property type="match status" value="1"/>
</dbReference>
<dbReference type="SUPFAM" id="SSF161098">
    <property type="entry name" value="MetI-like"/>
    <property type="match status" value="1"/>
</dbReference>
<name>A0A1U9KBY5_9BACL</name>
<dbReference type="STRING" id="1471761.B0W44_12570"/>
<dbReference type="GO" id="GO:0005886">
    <property type="term" value="C:plasma membrane"/>
    <property type="evidence" value="ECO:0007669"/>
    <property type="project" value="UniProtKB-SubCell"/>
</dbReference>
<gene>
    <name evidence="9" type="ORF">B0W44_12570</name>
</gene>
<dbReference type="InterPro" id="IPR000515">
    <property type="entry name" value="MetI-like"/>
</dbReference>
<feature type="transmembrane region" description="Helical" evidence="7">
    <location>
        <begin position="172"/>
        <end position="194"/>
    </location>
</feature>
<evidence type="ECO:0000256" key="3">
    <source>
        <dbReference type="ARBA" id="ARBA00022475"/>
    </source>
</evidence>
<comment type="subcellular location">
    <subcellularLocation>
        <location evidence="1 7">Cell membrane</location>
        <topology evidence="1 7">Multi-pass membrane protein</topology>
    </subcellularLocation>
</comment>
<evidence type="ECO:0000256" key="6">
    <source>
        <dbReference type="ARBA" id="ARBA00023136"/>
    </source>
</evidence>
<dbReference type="KEGG" id="ntr:B0W44_12570"/>
<dbReference type="Pfam" id="PF00528">
    <property type="entry name" value="BPD_transp_1"/>
    <property type="match status" value="1"/>
</dbReference>
<dbReference type="PROSITE" id="PS50928">
    <property type="entry name" value="ABC_TM1"/>
    <property type="match status" value="1"/>
</dbReference>
<dbReference type="GO" id="GO:0055085">
    <property type="term" value="P:transmembrane transport"/>
    <property type="evidence" value="ECO:0007669"/>
    <property type="project" value="InterPro"/>
</dbReference>
<reference evidence="9 10" key="1">
    <citation type="journal article" date="2015" name="Int. J. Syst. Evol. Microbiol.">
        <title>Novibacillus thermophilus gen. nov., sp. nov., a Gram-staining-negative and moderately thermophilic member of the family Thermoactinomycetaceae.</title>
        <authorList>
            <person name="Yang G."/>
            <person name="Chen J."/>
            <person name="Zhou S."/>
        </authorList>
    </citation>
    <scope>NUCLEOTIDE SEQUENCE [LARGE SCALE GENOMIC DNA]</scope>
    <source>
        <strain evidence="9 10">SG-1</strain>
    </source>
</reference>
<dbReference type="OrthoDB" id="9771544at2"/>
<dbReference type="AlphaFoldDB" id="A0A1U9KBY5"/>
<keyword evidence="10" id="KW-1185">Reference proteome</keyword>
<dbReference type="Proteomes" id="UP000188603">
    <property type="component" value="Chromosome"/>
</dbReference>
<accession>A0A1U9KBY5</accession>
<evidence type="ECO:0000256" key="1">
    <source>
        <dbReference type="ARBA" id="ARBA00004651"/>
    </source>
</evidence>
<organism evidence="9 10">
    <name type="scientific">Novibacillus thermophilus</name>
    <dbReference type="NCBI Taxonomy" id="1471761"/>
    <lineage>
        <taxon>Bacteria</taxon>
        <taxon>Bacillati</taxon>
        <taxon>Bacillota</taxon>
        <taxon>Bacilli</taxon>
        <taxon>Bacillales</taxon>
        <taxon>Thermoactinomycetaceae</taxon>
        <taxon>Novibacillus</taxon>
    </lineage>
</organism>
<dbReference type="Gene3D" id="1.10.3720.10">
    <property type="entry name" value="MetI-like"/>
    <property type="match status" value="1"/>
</dbReference>
<keyword evidence="3" id="KW-1003">Cell membrane</keyword>
<feature type="transmembrane region" description="Helical" evidence="7">
    <location>
        <begin position="230"/>
        <end position="251"/>
    </location>
</feature>
<protein>
    <submittedName>
        <fullName evidence="9">Sugar ABC transporter permease</fullName>
    </submittedName>
</protein>
<keyword evidence="2 7" id="KW-0813">Transport</keyword>
<feature type="transmembrane region" description="Helical" evidence="7">
    <location>
        <begin position="61"/>
        <end position="88"/>
    </location>
</feature>
<evidence type="ECO:0000256" key="5">
    <source>
        <dbReference type="ARBA" id="ARBA00022989"/>
    </source>
</evidence>
<feature type="transmembrane region" description="Helical" evidence="7">
    <location>
        <begin position="133"/>
        <end position="151"/>
    </location>
</feature>